<comment type="catalytic activity">
    <reaction evidence="1">
        <text>3-hydroxy-2-methylpropanoyl-CoA + H2O = 3-hydroxy-2-methylpropanoate + CoA + H(+)</text>
        <dbReference type="Rhea" id="RHEA:20888"/>
        <dbReference type="ChEBI" id="CHEBI:11805"/>
        <dbReference type="ChEBI" id="CHEBI:15377"/>
        <dbReference type="ChEBI" id="CHEBI:15378"/>
        <dbReference type="ChEBI" id="CHEBI:57287"/>
        <dbReference type="ChEBI" id="CHEBI:57340"/>
        <dbReference type="EC" id="3.1.2.4"/>
    </reaction>
</comment>
<feature type="domain" description="Enoyl-CoA hydratase/isomerase" evidence="4">
    <location>
        <begin position="16"/>
        <end position="332"/>
    </location>
</feature>
<keyword evidence="3" id="KW-0378">Hydrolase</keyword>
<dbReference type="InterPro" id="IPR045004">
    <property type="entry name" value="ECH_dom"/>
</dbReference>
<proteinExistence type="predicted"/>
<name>A0A940T5B8_9MICO</name>
<gene>
    <name evidence="5" type="ORF">JOF28_001063</name>
</gene>
<accession>A0A940T5B8</accession>
<evidence type="ECO:0000256" key="3">
    <source>
        <dbReference type="ARBA" id="ARBA00022801"/>
    </source>
</evidence>
<reference evidence="5" key="1">
    <citation type="submission" date="2021-02" db="EMBL/GenBank/DDBJ databases">
        <title>Sequencing the genomes of 1000 actinobacteria strains.</title>
        <authorList>
            <person name="Klenk H.-P."/>
        </authorList>
    </citation>
    <scope>NUCLEOTIDE SEQUENCE</scope>
    <source>
        <strain evidence="5">DSM 22850</strain>
    </source>
</reference>
<keyword evidence="5" id="KW-0456">Lyase</keyword>
<dbReference type="PANTHER" id="PTHR43176:SF3">
    <property type="entry name" value="3-HYDROXYISOBUTYRYL-COA HYDROLASE, MITOCHONDRIAL"/>
    <property type="match status" value="1"/>
</dbReference>
<comment type="caution">
    <text evidence="5">The sequence shown here is derived from an EMBL/GenBank/DDBJ whole genome shotgun (WGS) entry which is preliminary data.</text>
</comment>
<dbReference type="GO" id="GO:0005829">
    <property type="term" value="C:cytosol"/>
    <property type="evidence" value="ECO:0007669"/>
    <property type="project" value="TreeGrafter"/>
</dbReference>
<evidence type="ECO:0000256" key="2">
    <source>
        <dbReference type="ARBA" id="ARBA00011915"/>
    </source>
</evidence>
<dbReference type="EMBL" id="JAFIDA010000001">
    <property type="protein sequence ID" value="MBP1325831.1"/>
    <property type="molecule type" value="Genomic_DNA"/>
</dbReference>
<dbReference type="SUPFAM" id="SSF52096">
    <property type="entry name" value="ClpP/crotonase"/>
    <property type="match status" value="1"/>
</dbReference>
<dbReference type="NCBIfam" id="NF004127">
    <property type="entry name" value="PRK05617.1"/>
    <property type="match status" value="1"/>
</dbReference>
<dbReference type="InterPro" id="IPR029045">
    <property type="entry name" value="ClpP/crotonase-like_dom_sf"/>
</dbReference>
<evidence type="ECO:0000256" key="1">
    <source>
        <dbReference type="ARBA" id="ARBA00001709"/>
    </source>
</evidence>
<dbReference type="Pfam" id="PF16113">
    <property type="entry name" value="ECH_2"/>
    <property type="match status" value="1"/>
</dbReference>
<dbReference type="Proteomes" id="UP000675163">
    <property type="component" value="Unassembled WGS sequence"/>
</dbReference>
<organism evidence="5 6">
    <name type="scientific">Leucobacter exalbidus</name>
    <dbReference type="NCBI Taxonomy" id="662960"/>
    <lineage>
        <taxon>Bacteria</taxon>
        <taxon>Bacillati</taxon>
        <taxon>Actinomycetota</taxon>
        <taxon>Actinomycetes</taxon>
        <taxon>Micrococcales</taxon>
        <taxon>Microbacteriaceae</taxon>
        <taxon>Leucobacter</taxon>
    </lineage>
</organism>
<dbReference type="GO" id="GO:0006574">
    <property type="term" value="P:L-valine catabolic process"/>
    <property type="evidence" value="ECO:0007669"/>
    <property type="project" value="TreeGrafter"/>
</dbReference>
<dbReference type="InterPro" id="IPR032259">
    <property type="entry name" value="HIBYL-CoA-H"/>
</dbReference>
<evidence type="ECO:0000259" key="4">
    <source>
        <dbReference type="Pfam" id="PF16113"/>
    </source>
</evidence>
<sequence>MSIQDVLIRKSGRVLHITLNRPRVINALTPAMSIAIEDALVAAIDDPDIEGVLLDGAGERGLCAGGDINMSVSGDYDGLQRFWEQEYRLDLFISKYPKPYIAFMEGITMGGGIGLSAHASHRIVSERSRLALPEVRIGFIPDVGGTHILANAPGELGTHLGLTAGDMTAGDAIACGFADYFVSEDLLADLKHRIIFGEDSFTEEIKQLASPAPDSNLLKQQKWIDDAYSANDIGEVLARLDARSEPEAHEAATIIRQVSPTSVVITLAALRKARELNNLASAFDLELRIGAALLRTFDMGEGVRAQIIDKDRNPQWQPAHIADVDKSWVASLIKG</sequence>
<dbReference type="AlphaFoldDB" id="A0A940T5B8"/>
<dbReference type="GO" id="GO:0016829">
    <property type="term" value="F:lyase activity"/>
    <property type="evidence" value="ECO:0007669"/>
    <property type="project" value="UniProtKB-KW"/>
</dbReference>
<dbReference type="RefSeq" id="WP_209704836.1">
    <property type="nucleotide sequence ID" value="NZ_JAFIDA010000001.1"/>
</dbReference>
<dbReference type="PANTHER" id="PTHR43176">
    <property type="entry name" value="3-HYDROXYISOBUTYRYL-COA HYDROLASE-RELATED"/>
    <property type="match status" value="1"/>
</dbReference>
<dbReference type="EC" id="3.1.2.4" evidence="2"/>
<dbReference type="CDD" id="cd06558">
    <property type="entry name" value="crotonase-like"/>
    <property type="match status" value="1"/>
</dbReference>
<protein>
    <recommendedName>
        <fullName evidence="2">3-hydroxyisobutyryl-CoA hydrolase</fullName>
        <ecNumber evidence="2">3.1.2.4</ecNumber>
    </recommendedName>
</protein>
<dbReference type="GO" id="GO:0003860">
    <property type="term" value="F:3-hydroxyisobutyryl-CoA hydrolase activity"/>
    <property type="evidence" value="ECO:0007669"/>
    <property type="project" value="UniProtKB-EC"/>
</dbReference>
<evidence type="ECO:0000313" key="6">
    <source>
        <dbReference type="Proteomes" id="UP000675163"/>
    </source>
</evidence>
<evidence type="ECO:0000313" key="5">
    <source>
        <dbReference type="EMBL" id="MBP1325831.1"/>
    </source>
</evidence>
<keyword evidence="6" id="KW-1185">Reference proteome</keyword>
<dbReference type="Gene3D" id="3.90.226.10">
    <property type="entry name" value="2-enoyl-CoA Hydratase, Chain A, domain 1"/>
    <property type="match status" value="1"/>
</dbReference>